<reference evidence="1" key="2">
    <citation type="journal article" date="2015" name="Fish Shellfish Immunol.">
        <title>Early steps in the European eel (Anguilla anguilla)-Vibrio vulnificus interaction in the gills: Role of the RtxA13 toxin.</title>
        <authorList>
            <person name="Callol A."/>
            <person name="Pajuelo D."/>
            <person name="Ebbesson L."/>
            <person name="Teles M."/>
            <person name="MacKenzie S."/>
            <person name="Amaro C."/>
        </authorList>
    </citation>
    <scope>NUCLEOTIDE SEQUENCE</scope>
</reference>
<proteinExistence type="predicted"/>
<evidence type="ECO:0000313" key="1">
    <source>
        <dbReference type="EMBL" id="JAH70384.1"/>
    </source>
</evidence>
<organism evidence="1">
    <name type="scientific">Anguilla anguilla</name>
    <name type="common">European freshwater eel</name>
    <name type="synonym">Muraena anguilla</name>
    <dbReference type="NCBI Taxonomy" id="7936"/>
    <lineage>
        <taxon>Eukaryota</taxon>
        <taxon>Metazoa</taxon>
        <taxon>Chordata</taxon>
        <taxon>Craniata</taxon>
        <taxon>Vertebrata</taxon>
        <taxon>Euteleostomi</taxon>
        <taxon>Actinopterygii</taxon>
        <taxon>Neopterygii</taxon>
        <taxon>Teleostei</taxon>
        <taxon>Anguilliformes</taxon>
        <taxon>Anguillidae</taxon>
        <taxon>Anguilla</taxon>
    </lineage>
</organism>
<dbReference type="EMBL" id="GBXM01038193">
    <property type="protein sequence ID" value="JAH70384.1"/>
    <property type="molecule type" value="Transcribed_RNA"/>
</dbReference>
<accession>A0A0E9UWY7</accession>
<reference evidence="1" key="1">
    <citation type="submission" date="2014-11" db="EMBL/GenBank/DDBJ databases">
        <authorList>
            <person name="Amaro Gonzalez C."/>
        </authorList>
    </citation>
    <scope>NUCLEOTIDE SEQUENCE</scope>
</reference>
<name>A0A0E9UWY7_ANGAN</name>
<protein>
    <submittedName>
        <fullName evidence="1">Uncharacterized protein</fullName>
    </submittedName>
</protein>
<sequence length="64" mass="7051">MLYITCTHLIYSVVGKCADSDAANVSFPSSDSPCCLLPFTCFQSSKFLCHWQGVQRDLKTVLAC</sequence>
<dbReference type="AlphaFoldDB" id="A0A0E9UWY7"/>